<dbReference type="AlphaFoldDB" id="Q2RTP7"/>
<dbReference type="InterPro" id="IPR002524">
    <property type="entry name" value="Cation_efflux"/>
</dbReference>
<dbReference type="GO" id="GO:0006882">
    <property type="term" value="P:intracellular zinc ion homeostasis"/>
    <property type="evidence" value="ECO:0007669"/>
    <property type="project" value="InterPro"/>
</dbReference>
<dbReference type="STRING" id="269796.Rru_A1698"/>
<keyword evidence="3 8" id="KW-0812">Transmembrane</keyword>
<gene>
    <name evidence="10" type="ordered locus">Rru_A1698</name>
</gene>
<dbReference type="PATRIC" id="fig|269796.9.peg.1776"/>
<dbReference type="PANTHER" id="PTHR45755:SF4">
    <property type="entry name" value="ZINC TRANSPORTER 7"/>
    <property type="match status" value="1"/>
</dbReference>
<dbReference type="GO" id="GO:0005385">
    <property type="term" value="F:zinc ion transmembrane transporter activity"/>
    <property type="evidence" value="ECO:0007669"/>
    <property type="project" value="InterPro"/>
</dbReference>
<proteinExistence type="predicted"/>
<dbReference type="NCBIfam" id="TIGR01297">
    <property type="entry name" value="CDF"/>
    <property type="match status" value="1"/>
</dbReference>
<feature type="transmembrane region" description="Helical" evidence="8">
    <location>
        <begin position="126"/>
        <end position="149"/>
    </location>
</feature>
<dbReference type="eggNOG" id="COG1230">
    <property type="taxonomic scope" value="Bacteria"/>
</dbReference>
<keyword evidence="6 8" id="KW-0472">Membrane</keyword>
<evidence type="ECO:0000256" key="4">
    <source>
        <dbReference type="ARBA" id="ARBA00022989"/>
    </source>
</evidence>
<dbReference type="EMBL" id="CP000230">
    <property type="protein sequence ID" value="ABC22498.1"/>
    <property type="molecule type" value="Genomic_DNA"/>
</dbReference>
<dbReference type="HOGENOM" id="CLU_013430_1_0_5"/>
<accession>Q2RTP7</accession>
<dbReference type="GO" id="GO:0016020">
    <property type="term" value="C:membrane"/>
    <property type="evidence" value="ECO:0007669"/>
    <property type="project" value="UniProtKB-SubCell"/>
</dbReference>
<dbReference type="EnsemblBacteria" id="ABC22498">
    <property type="protein sequence ID" value="ABC22498"/>
    <property type="gene ID" value="Rru_A1698"/>
</dbReference>
<dbReference type="InterPro" id="IPR045316">
    <property type="entry name" value="Msc2-like"/>
</dbReference>
<feature type="transmembrane region" description="Helical" evidence="8">
    <location>
        <begin position="58"/>
        <end position="75"/>
    </location>
</feature>
<dbReference type="Gene3D" id="1.20.1510.10">
    <property type="entry name" value="Cation efflux protein transmembrane domain"/>
    <property type="match status" value="1"/>
</dbReference>
<reference evidence="10 11" key="1">
    <citation type="journal article" date="2011" name="Stand. Genomic Sci.">
        <title>Complete genome sequence of Rhodospirillum rubrum type strain (S1).</title>
        <authorList>
            <person name="Munk A.C."/>
            <person name="Copeland A."/>
            <person name="Lucas S."/>
            <person name="Lapidus A."/>
            <person name="Del Rio T.G."/>
            <person name="Barry K."/>
            <person name="Detter J.C."/>
            <person name="Hammon N."/>
            <person name="Israni S."/>
            <person name="Pitluck S."/>
            <person name="Brettin T."/>
            <person name="Bruce D."/>
            <person name="Han C."/>
            <person name="Tapia R."/>
            <person name="Gilna P."/>
            <person name="Schmutz J."/>
            <person name="Larimer F."/>
            <person name="Land M."/>
            <person name="Kyrpides N.C."/>
            <person name="Mavromatis K."/>
            <person name="Richardson P."/>
            <person name="Rohde M."/>
            <person name="Goker M."/>
            <person name="Klenk H.P."/>
            <person name="Zhang Y."/>
            <person name="Roberts G.P."/>
            <person name="Reslewic S."/>
            <person name="Schwartz D.C."/>
        </authorList>
    </citation>
    <scope>NUCLEOTIDE SEQUENCE [LARGE SCALE GENOMIC DNA]</scope>
    <source>
        <strain evidence="11">ATCC 11170 / ATH 1.1.1 / DSM 467 / LMG 4362 / NCIMB 8255 / S1</strain>
    </source>
</reference>
<feature type="domain" description="Cation efflux protein transmembrane" evidence="9">
    <location>
        <begin position="29"/>
        <end position="242"/>
    </location>
</feature>
<evidence type="ECO:0000259" key="9">
    <source>
        <dbReference type="Pfam" id="PF01545"/>
    </source>
</evidence>
<keyword evidence="4 8" id="KW-1133">Transmembrane helix</keyword>
<feature type="transmembrane region" description="Helical" evidence="8">
    <location>
        <begin position="185"/>
        <end position="205"/>
    </location>
</feature>
<feature type="transmembrane region" description="Helical" evidence="8">
    <location>
        <begin position="95"/>
        <end position="114"/>
    </location>
</feature>
<dbReference type="InterPro" id="IPR027469">
    <property type="entry name" value="Cation_efflux_TMD_sf"/>
</dbReference>
<protein>
    <submittedName>
        <fullName evidence="10">Cation efflux protein</fullName>
    </submittedName>
</protein>
<dbReference type="RefSeq" id="WP_011389388.1">
    <property type="nucleotide sequence ID" value="NC_007643.1"/>
</dbReference>
<evidence type="ECO:0000256" key="6">
    <source>
        <dbReference type="ARBA" id="ARBA00023136"/>
    </source>
</evidence>
<keyword evidence="5" id="KW-0406">Ion transport</keyword>
<evidence type="ECO:0000313" key="10">
    <source>
        <dbReference type="EMBL" id="ABC22498.1"/>
    </source>
</evidence>
<evidence type="ECO:0000256" key="3">
    <source>
        <dbReference type="ARBA" id="ARBA00022692"/>
    </source>
</evidence>
<dbReference type="InterPro" id="IPR058533">
    <property type="entry name" value="Cation_efflux_TM"/>
</dbReference>
<feature type="transmembrane region" description="Helical" evidence="8">
    <location>
        <begin position="211"/>
        <end position="231"/>
    </location>
</feature>
<dbReference type="PhylomeDB" id="Q2RTP7"/>
<name>Q2RTP7_RHORT</name>
<evidence type="ECO:0000256" key="5">
    <source>
        <dbReference type="ARBA" id="ARBA00023065"/>
    </source>
</evidence>
<organism evidence="10 11">
    <name type="scientific">Rhodospirillum rubrum (strain ATCC 11170 / ATH 1.1.1 / DSM 467 / LMG 4362 / NCIMB 8255 / S1)</name>
    <dbReference type="NCBI Taxonomy" id="269796"/>
    <lineage>
        <taxon>Bacteria</taxon>
        <taxon>Pseudomonadati</taxon>
        <taxon>Pseudomonadota</taxon>
        <taxon>Alphaproteobacteria</taxon>
        <taxon>Rhodospirillales</taxon>
        <taxon>Rhodospirillaceae</taxon>
        <taxon>Rhodospirillum</taxon>
    </lineage>
</organism>
<sequence length="337" mass="35660">MHTHDLSPWTHDHVYATGGEAAAERRTRLVVALTVAMMGLEIVVGTLTNSMALLADGFHMATHAAALGIAAFAYAHARRHAFDRRYSFGTGKVGALAAFTSAIILGVVALGMVWESASRFFSVQTIAFEQALIVATLGLVVNLLSVLILGGPGQAPHHDHGHDHGHGHGHDHGHGAHEDHNIRAAYLHVMADAVTSVLAIVALLFGKYMGWWWLDPLIGIVGAAVIGRWAWGLMMRSGAVLLDHSADKGLEDEVRMAIEGDGTAINRVADLHLWQVGPGHWAAIVSVVSDIVQPIAHYRALLAEVHELSHVTIEVQACAGCEGDCGCACGAATASAV</sequence>
<feature type="region of interest" description="Disordered" evidence="7">
    <location>
        <begin position="155"/>
        <end position="176"/>
    </location>
</feature>
<keyword evidence="11" id="KW-1185">Reference proteome</keyword>
<evidence type="ECO:0000256" key="1">
    <source>
        <dbReference type="ARBA" id="ARBA00004141"/>
    </source>
</evidence>
<comment type="subcellular location">
    <subcellularLocation>
        <location evidence="1">Membrane</location>
        <topology evidence="1">Multi-pass membrane protein</topology>
    </subcellularLocation>
</comment>
<dbReference type="Proteomes" id="UP000001929">
    <property type="component" value="Chromosome"/>
</dbReference>
<feature type="transmembrane region" description="Helical" evidence="8">
    <location>
        <begin position="29"/>
        <end position="52"/>
    </location>
</feature>
<dbReference type="PANTHER" id="PTHR45755">
    <property type="match status" value="1"/>
</dbReference>
<feature type="compositionally biased region" description="Basic and acidic residues" evidence="7">
    <location>
        <begin position="156"/>
        <end position="176"/>
    </location>
</feature>
<evidence type="ECO:0000256" key="8">
    <source>
        <dbReference type="SAM" id="Phobius"/>
    </source>
</evidence>
<evidence type="ECO:0000256" key="7">
    <source>
        <dbReference type="SAM" id="MobiDB-lite"/>
    </source>
</evidence>
<dbReference type="NCBIfam" id="NF033827">
    <property type="entry name" value="CDF_efflux_DmeF"/>
    <property type="match status" value="1"/>
</dbReference>
<evidence type="ECO:0000256" key="2">
    <source>
        <dbReference type="ARBA" id="ARBA00022448"/>
    </source>
</evidence>
<keyword evidence="2" id="KW-0813">Transport</keyword>
<dbReference type="KEGG" id="rru:Rru_A1698"/>
<evidence type="ECO:0000313" key="11">
    <source>
        <dbReference type="Proteomes" id="UP000001929"/>
    </source>
</evidence>
<dbReference type="SUPFAM" id="SSF161111">
    <property type="entry name" value="Cation efflux protein transmembrane domain-like"/>
    <property type="match status" value="1"/>
</dbReference>
<dbReference type="Pfam" id="PF01545">
    <property type="entry name" value="Cation_efflux"/>
    <property type="match status" value="1"/>
</dbReference>